<keyword evidence="4 5" id="KW-0408">Iron</keyword>
<dbReference type="GO" id="GO:0046872">
    <property type="term" value="F:metal ion binding"/>
    <property type="evidence" value="ECO:0007669"/>
    <property type="project" value="UniProtKB-KW"/>
</dbReference>
<dbReference type="PANTHER" id="PTHR11959:SF1">
    <property type="entry name" value="4-HYDROXYPHENYLPYRUVATE DIOXYGENASE"/>
    <property type="match status" value="1"/>
</dbReference>
<dbReference type="STRING" id="1144548.SAMN05443287_11672"/>
<dbReference type="EMBL" id="FNYV01000016">
    <property type="protein sequence ID" value="SEK04186.1"/>
    <property type="molecule type" value="Genomic_DNA"/>
</dbReference>
<dbReference type="PROSITE" id="PS51819">
    <property type="entry name" value="VOC"/>
    <property type="match status" value="2"/>
</dbReference>
<dbReference type="Pfam" id="PF13669">
    <property type="entry name" value="Glyoxalase_4"/>
    <property type="match status" value="1"/>
</dbReference>
<accession>A0A1H7DR06</accession>
<dbReference type="CDD" id="cd07250">
    <property type="entry name" value="HPPD_C_like"/>
    <property type="match status" value="1"/>
</dbReference>
<proteinExistence type="inferred from homology"/>
<evidence type="ECO:0000256" key="1">
    <source>
        <dbReference type="ARBA" id="ARBA00005877"/>
    </source>
</evidence>
<dbReference type="InterPro" id="IPR037523">
    <property type="entry name" value="VOC_core"/>
</dbReference>
<keyword evidence="3" id="KW-0677">Repeat</keyword>
<feature type="domain" description="VOC" evidence="6">
    <location>
        <begin position="163"/>
        <end position="314"/>
    </location>
</feature>
<dbReference type="InterPro" id="IPR004360">
    <property type="entry name" value="Glyas_Fos-R_dOase_dom"/>
</dbReference>
<dbReference type="GO" id="GO:0003868">
    <property type="term" value="F:4-hydroxyphenylpyruvate dioxygenase activity"/>
    <property type="evidence" value="ECO:0007669"/>
    <property type="project" value="InterPro"/>
</dbReference>
<name>A0A1H7DR06_9ACTN</name>
<evidence type="ECO:0000256" key="3">
    <source>
        <dbReference type="ARBA" id="ARBA00022737"/>
    </source>
</evidence>
<dbReference type="InterPro" id="IPR029068">
    <property type="entry name" value="Glyas_Bleomycin-R_OHBP_Dase"/>
</dbReference>
<dbReference type="PIRSF" id="PIRSF009283">
    <property type="entry name" value="HPP_dOase"/>
    <property type="match status" value="1"/>
</dbReference>
<evidence type="ECO:0000256" key="2">
    <source>
        <dbReference type="ARBA" id="ARBA00022723"/>
    </source>
</evidence>
<evidence type="ECO:0000256" key="5">
    <source>
        <dbReference type="PIRSR" id="PIRSR009283-1"/>
    </source>
</evidence>
<gene>
    <name evidence="7" type="ORF">SAMN05443287_11672</name>
</gene>
<dbReference type="Gene3D" id="3.10.180.10">
    <property type="entry name" value="2,3-Dihydroxybiphenyl 1,2-Dioxygenase, domain 1"/>
    <property type="match status" value="2"/>
</dbReference>
<feature type="domain" description="VOC" evidence="6">
    <location>
        <begin position="6"/>
        <end position="134"/>
    </location>
</feature>
<evidence type="ECO:0000313" key="8">
    <source>
        <dbReference type="Proteomes" id="UP000198707"/>
    </source>
</evidence>
<dbReference type="NCBIfam" id="TIGR01263">
    <property type="entry name" value="4HPPD"/>
    <property type="match status" value="1"/>
</dbReference>
<sequence>MIDDFKLDHVVMYVQDLDRQTTLWHDHYGFREAAVAGSPAEGFRSVLMVQGDMRLVLTEATDEGHPAAAYVLAHGDGVADIAFGTSDVRAAYEQVVASGARAVAEPQEYGDRDDVAVTAVVSGFGDVVHTLVERRGTGLLPGFRALPATGEDDPAGDGAQLYTMDHFAICLGTGQLDWAVNFYGAAFGFDDIFAEHIVVGSQAMISQVVQSRTGQITFTMIQPDPSADPGQIDEFLKNHGGAGVQHIAFTTEDITRAVRTLSDRGVRFLSTPAAYYGRIGERLELRKHALDDLRELNILVDEDHGGQLFQLFTQSRHDRGTLFFELIERCGAETFGSSNIKALYEAVEAERLAAHSAAQN</sequence>
<dbReference type="AlphaFoldDB" id="A0A1H7DR06"/>
<dbReference type="InterPro" id="IPR041735">
    <property type="entry name" value="4OHPhenylPyrv_dOase_C"/>
</dbReference>
<dbReference type="SUPFAM" id="SSF54593">
    <property type="entry name" value="Glyoxalase/Bleomycin resistance protein/Dihydroxybiphenyl dioxygenase"/>
    <property type="match status" value="1"/>
</dbReference>
<feature type="binding site" evidence="5">
    <location>
        <position position="246"/>
    </location>
    <ligand>
        <name>Fe cation</name>
        <dbReference type="ChEBI" id="CHEBI:24875"/>
    </ligand>
</feature>
<comment type="similarity">
    <text evidence="1">Belongs to the 4HPPD family.</text>
</comment>
<feature type="binding site" evidence="5">
    <location>
        <position position="166"/>
    </location>
    <ligand>
        <name>Fe cation</name>
        <dbReference type="ChEBI" id="CHEBI:24875"/>
    </ligand>
</feature>
<reference evidence="8" key="1">
    <citation type="submission" date="2016-10" db="EMBL/GenBank/DDBJ databases">
        <authorList>
            <person name="Varghese N."/>
            <person name="Submissions S."/>
        </authorList>
    </citation>
    <scope>NUCLEOTIDE SEQUENCE [LARGE SCALE GENOMIC DNA]</scope>
    <source>
        <strain evidence="8">CGMCC 4.7038</strain>
    </source>
</reference>
<dbReference type="GO" id="GO:0006572">
    <property type="term" value="P:L-tyrosine catabolic process"/>
    <property type="evidence" value="ECO:0007669"/>
    <property type="project" value="TreeGrafter"/>
</dbReference>
<dbReference type="InterPro" id="IPR005956">
    <property type="entry name" value="4OHPhenylPyrv_dOase"/>
</dbReference>
<evidence type="ECO:0000259" key="6">
    <source>
        <dbReference type="PROSITE" id="PS51819"/>
    </source>
</evidence>
<keyword evidence="2 5" id="KW-0479">Metal-binding</keyword>
<dbReference type="RefSeq" id="WP_307818729.1">
    <property type="nucleotide sequence ID" value="NZ_BOPI01000018.1"/>
</dbReference>
<dbReference type="CDD" id="cd08342">
    <property type="entry name" value="HPPD_N_like"/>
    <property type="match status" value="1"/>
</dbReference>
<dbReference type="Pfam" id="PF00903">
    <property type="entry name" value="Glyoxalase"/>
    <property type="match status" value="1"/>
</dbReference>
<evidence type="ECO:0000256" key="4">
    <source>
        <dbReference type="ARBA" id="ARBA00023004"/>
    </source>
</evidence>
<dbReference type="Proteomes" id="UP000198707">
    <property type="component" value="Unassembled WGS sequence"/>
</dbReference>
<dbReference type="InterPro" id="IPR041736">
    <property type="entry name" value="4OHPhenylPyrv_dOase_N"/>
</dbReference>
<feature type="binding site" evidence="5">
    <location>
        <position position="325"/>
    </location>
    <ligand>
        <name>Fe cation</name>
        <dbReference type="ChEBI" id="CHEBI:24875"/>
    </ligand>
</feature>
<comment type="cofactor">
    <cofactor evidence="5">
        <name>Fe cation</name>
        <dbReference type="ChEBI" id="CHEBI:24875"/>
    </cofactor>
    <text evidence="5">Binds 1 Fe cation per subunit.</text>
</comment>
<protein>
    <submittedName>
        <fullName evidence="7">4-hydroxymandelate synthase</fullName>
    </submittedName>
</protein>
<keyword evidence="8" id="KW-1185">Reference proteome</keyword>
<evidence type="ECO:0000313" key="7">
    <source>
        <dbReference type="EMBL" id="SEK04186.1"/>
    </source>
</evidence>
<dbReference type="PANTHER" id="PTHR11959">
    <property type="entry name" value="4-HYDROXYPHENYLPYRUVATE DIOXYGENASE"/>
    <property type="match status" value="1"/>
</dbReference>
<organism evidence="7 8">
    <name type="scientific">Micromonospora phaseoli</name>
    <dbReference type="NCBI Taxonomy" id="1144548"/>
    <lineage>
        <taxon>Bacteria</taxon>
        <taxon>Bacillati</taxon>
        <taxon>Actinomycetota</taxon>
        <taxon>Actinomycetes</taxon>
        <taxon>Micromonosporales</taxon>
        <taxon>Micromonosporaceae</taxon>
        <taxon>Micromonospora</taxon>
    </lineage>
</organism>